<dbReference type="OrthoDB" id="287565at2"/>
<reference evidence="2" key="2">
    <citation type="submission" date="2011-02" db="EMBL/GenBank/DDBJ databases">
        <title>The complete genome of Pedobacter saltans DSM 12145.</title>
        <authorList>
            <consortium name="US DOE Joint Genome Institute (JGI-PGF)"/>
            <person name="Lucas S."/>
            <person name="Copeland A."/>
            <person name="Lapidus A."/>
            <person name="Bruce D."/>
            <person name="Goodwin L."/>
            <person name="Pitluck S."/>
            <person name="Kyrpides N."/>
            <person name="Mavromatis K."/>
            <person name="Pagani I."/>
            <person name="Ivanova N."/>
            <person name="Ovchinnikova G."/>
            <person name="Lu M."/>
            <person name="Detter J.C."/>
            <person name="Han C."/>
            <person name="Land M."/>
            <person name="Hauser L."/>
            <person name="Markowitz V."/>
            <person name="Cheng J.-F."/>
            <person name="Hugenholtz P."/>
            <person name="Woyke T."/>
            <person name="Wu D."/>
            <person name="Tindall B."/>
            <person name="Pomrenke H.G."/>
            <person name="Brambilla E."/>
            <person name="Klenk H.-P."/>
            <person name="Eisen J.A."/>
        </authorList>
    </citation>
    <scope>NUCLEOTIDE SEQUENCE [LARGE SCALE GENOMIC DNA]</scope>
    <source>
        <strain evidence="2">ATCC 51119 / DSM 12145 / JCM 21818 / LMG 10337 / NBRC 100064 / NCIMB 13643</strain>
    </source>
</reference>
<organism evidence="1 2">
    <name type="scientific">Pseudopedobacter saltans (strain ATCC 51119 / DSM 12145 / JCM 21818 / CCUG 39354 / LMG 10337 / NBRC 100064 / NCIMB 13643)</name>
    <name type="common">Pedobacter saltans</name>
    <dbReference type="NCBI Taxonomy" id="762903"/>
    <lineage>
        <taxon>Bacteria</taxon>
        <taxon>Pseudomonadati</taxon>
        <taxon>Bacteroidota</taxon>
        <taxon>Sphingobacteriia</taxon>
        <taxon>Sphingobacteriales</taxon>
        <taxon>Sphingobacteriaceae</taxon>
        <taxon>Pseudopedobacter</taxon>
    </lineage>
</organism>
<evidence type="ECO:0008006" key="3">
    <source>
        <dbReference type="Google" id="ProtNLM"/>
    </source>
</evidence>
<dbReference type="SUPFAM" id="SSF55961">
    <property type="entry name" value="Bet v1-like"/>
    <property type="match status" value="1"/>
</dbReference>
<reference evidence="1 2" key="1">
    <citation type="journal article" date="2011" name="Stand. Genomic Sci.">
        <title>Complete genome sequence of the gliding, heparinolytic Pedobacter saltans type strain (113).</title>
        <authorList>
            <person name="Liolios K."/>
            <person name="Sikorski J."/>
            <person name="Lu M."/>
            <person name="Nolan M."/>
            <person name="Lapidus A."/>
            <person name="Lucas S."/>
            <person name="Hammon N."/>
            <person name="Deshpande S."/>
            <person name="Cheng J.F."/>
            <person name="Tapia R."/>
            <person name="Han C."/>
            <person name="Goodwin L."/>
            <person name="Pitluck S."/>
            <person name="Huntemann M."/>
            <person name="Ivanova N."/>
            <person name="Pagani I."/>
            <person name="Mavromatis K."/>
            <person name="Ovchinikova G."/>
            <person name="Pati A."/>
            <person name="Chen A."/>
            <person name="Palaniappan K."/>
            <person name="Land M."/>
            <person name="Hauser L."/>
            <person name="Brambilla E.M."/>
            <person name="Kotsyurbenko O."/>
            <person name="Rohde M."/>
            <person name="Tindall B.J."/>
            <person name="Abt B."/>
            <person name="Goker M."/>
            <person name="Detter J.C."/>
            <person name="Woyke T."/>
            <person name="Bristow J."/>
            <person name="Eisen J.A."/>
            <person name="Markowitz V."/>
            <person name="Hugenholtz P."/>
            <person name="Klenk H.P."/>
            <person name="Kyrpides N.C."/>
        </authorList>
    </citation>
    <scope>NUCLEOTIDE SEQUENCE [LARGE SCALE GENOMIC DNA]</scope>
    <source>
        <strain evidence="2">ATCC 51119 / DSM 12145 / JCM 21818 / LMG 10337 / NBRC 100064 / NCIMB 13643</strain>
    </source>
</reference>
<protein>
    <recommendedName>
        <fullName evidence="3">ATPase</fullName>
    </recommendedName>
</protein>
<proteinExistence type="predicted"/>
<dbReference type="EMBL" id="CP002545">
    <property type="protein sequence ID" value="ADY51931.1"/>
    <property type="molecule type" value="Genomic_DNA"/>
</dbReference>
<evidence type="ECO:0000313" key="2">
    <source>
        <dbReference type="Proteomes" id="UP000000310"/>
    </source>
</evidence>
<accession>F0SEP1</accession>
<dbReference type="Proteomes" id="UP000000310">
    <property type="component" value="Chromosome"/>
</dbReference>
<sequence>MKNESYTTTIVVDKDAKTVFNAVKNLKAWWSEDIEGDTDVLNETFFYHYKDVHLSKIKLIEIIPDKRLVYHVIDNQFNFTKDKSEWTNTKLVFDLSEDAAKTKVIFTHEGLVPLCECYNICNDAWTNYIKNSLYKLIVIGKGEPNPKDKDGFNAEIVKKWKLSAIA</sequence>
<dbReference type="eggNOG" id="COG3832">
    <property type="taxonomic scope" value="Bacteria"/>
</dbReference>
<keyword evidence="2" id="KW-1185">Reference proteome</keyword>
<dbReference type="KEGG" id="psn:Pedsa_1365"/>
<dbReference type="STRING" id="762903.Pedsa_1365"/>
<dbReference type="Gene3D" id="3.30.530.20">
    <property type="match status" value="1"/>
</dbReference>
<dbReference type="HOGENOM" id="CLU_137245_0_0_10"/>
<evidence type="ECO:0000313" key="1">
    <source>
        <dbReference type="EMBL" id="ADY51931.1"/>
    </source>
</evidence>
<dbReference type="CDD" id="cd07814">
    <property type="entry name" value="SRPBCC_CalC_Aha1-like"/>
    <property type="match status" value="1"/>
</dbReference>
<dbReference type="InterPro" id="IPR023393">
    <property type="entry name" value="START-like_dom_sf"/>
</dbReference>
<dbReference type="RefSeq" id="WP_013632430.1">
    <property type="nucleotide sequence ID" value="NC_015177.1"/>
</dbReference>
<gene>
    <name evidence="1" type="ordered locus">Pedsa_1365</name>
</gene>
<name>F0SEP1_PSESL</name>
<dbReference type="AlphaFoldDB" id="F0SEP1"/>